<dbReference type="InterPro" id="IPR035971">
    <property type="entry name" value="CBD_sf"/>
</dbReference>
<dbReference type="InterPro" id="IPR000254">
    <property type="entry name" value="CBD"/>
</dbReference>
<keyword evidence="1 2" id="KW-0732">Signal</keyword>
<feature type="chain" id="PRO_5002168608" description="CBM1 domain-containing protein" evidence="2">
    <location>
        <begin position="20"/>
        <end position="125"/>
    </location>
</feature>
<keyword evidence="5" id="KW-1185">Reference proteome</keyword>
<dbReference type="Pfam" id="PF00734">
    <property type="entry name" value="CBM_1"/>
    <property type="match status" value="1"/>
</dbReference>
<reference evidence="4 5" key="1">
    <citation type="submission" date="2014-04" db="EMBL/GenBank/DDBJ databases">
        <authorList>
            <consortium name="DOE Joint Genome Institute"/>
            <person name="Kuo A."/>
            <person name="Girlanda M."/>
            <person name="Perotto S."/>
            <person name="Kohler A."/>
            <person name="Nagy L.G."/>
            <person name="Floudas D."/>
            <person name="Copeland A."/>
            <person name="Barry K.W."/>
            <person name="Cichocki N."/>
            <person name="Veneault-Fourrey C."/>
            <person name="LaButti K."/>
            <person name="Lindquist E.A."/>
            <person name="Lipzen A."/>
            <person name="Lundell T."/>
            <person name="Morin E."/>
            <person name="Murat C."/>
            <person name="Sun H."/>
            <person name="Tunlid A."/>
            <person name="Henrissat B."/>
            <person name="Grigoriev I.V."/>
            <person name="Hibbett D.S."/>
            <person name="Martin F."/>
            <person name="Nordberg H.P."/>
            <person name="Cantor M.N."/>
            <person name="Hua S.X."/>
        </authorList>
    </citation>
    <scope>NUCLEOTIDE SEQUENCE [LARGE SCALE GENOMIC DNA]</scope>
    <source>
        <strain evidence="4 5">MUT 4182</strain>
    </source>
</reference>
<sequence length="125" mass="12690">MKLSLALAAIAGLVSQVSAVAVYGQCGGLGYTGPTVCDGCLIVSQGALIDIHSTNLGPNSQKNILDSQCLPTANSGCITVKVTSTGVTTCPFTTMYTTYSTIKVTSTLKVDPVTTTITVTALPTA</sequence>
<dbReference type="AlphaFoldDB" id="A0A0C3QJP5"/>
<feature type="signal peptide" evidence="2">
    <location>
        <begin position="1"/>
        <end position="19"/>
    </location>
</feature>
<evidence type="ECO:0000313" key="4">
    <source>
        <dbReference type="EMBL" id="KIO27361.1"/>
    </source>
</evidence>
<accession>A0A0C3QJP5</accession>
<dbReference type="GO" id="GO:0030248">
    <property type="term" value="F:cellulose binding"/>
    <property type="evidence" value="ECO:0007669"/>
    <property type="project" value="InterPro"/>
</dbReference>
<dbReference type="GO" id="GO:0005576">
    <property type="term" value="C:extracellular region"/>
    <property type="evidence" value="ECO:0007669"/>
    <property type="project" value="InterPro"/>
</dbReference>
<dbReference type="SUPFAM" id="SSF57180">
    <property type="entry name" value="Cellulose-binding domain"/>
    <property type="match status" value="1"/>
</dbReference>
<feature type="domain" description="CBM1" evidence="3">
    <location>
        <begin position="23"/>
        <end position="38"/>
    </location>
</feature>
<dbReference type="Proteomes" id="UP000054248">
    <property type="component" value="Unassembled WGS sequence"/>
</dbReference>
<dbReference type="OrthoDB" id="2586582at2759"/>
<evidence type="ECO:0000256" key="2">
    <source>
        <dbReference type="SAM" id="SignalP"/>
    </source>
</evidence>
<evidence type="ECO:0000313" key="5">
    <source>
        <dbReference type="Proteomes" id="UP000054248"/>
    </source>
</evidence>
<evidence type="ECO:0000256" key="1">
    <source>
        <dbReference type="ARBA" id="ARBA00022729"/>
    </source>
</evidence>
<evidence type="ECO:0000259" key="3">
    <source>
        <dbReference type="Pfam" id="PF00734"/>
    </source>
</evidence>
<name>A0A0C3QJP5_9AGAM</name>
<dbReference type="EMBL" id="KN823010">
    <property type="protein sequence ID" value="KIO27361.1"/>
    <property type="molecule type" value="Genomic_DNA"/>
</dbReference>
<proteinExistence type="predicted"/>
<gene>
    <name evidence="4" type="ORF">M407DRAFT_23406</name>
</gene>
<organism evidence="4 5">
    <name type="scientific">Tulasnella calospora MUT 4182</name>
    <dbReference type="NCBI Taxonomy" id="1051891"/>
    <lineage>
        <taxon>Eukaryota</taxon>
        <taxon>Fungi</taxon>
        <taxon>Dikarya</taxon>
        <taxon>Basidiomycota</taxon>
        <taxon>Agaricomycotina</taxon>
        <taxon>Agaricomycetes</taxon>
        <taxon>Cantharellales</taxon>
        <taxon>Tulasnellaceae</taxon>
        <taxon>Tulasnella</taxon>
    </lineage>
</organism>
<dbReference type="HOGENOM" id="CLU_1994301_0_0_1"/>
<protein>
    <recommendedName>
        <fullName evidence="3">CBM1 domain-containing protein</fullName>
    </recommendedName>
</protein>
<dbReference type="GO" id="GO:0005975">
    <property type="term" value="P:carbohydrate metabolic process"/>
    <property type="evidence" value="ECO:0007669"/>
    <property type="project" value="InterPro"/>
</dbReference>
<reference evidence="5" key="2">
    <citation type="submission" date="2015-01" db="EMBL/GenBank/DDBJ databases">
        <title>Evolutionary Origins and Diversification of the Mycorrhizal Mutualists.</title>
        <authorList>
            <consortium name="DOE Joint Genome Institute"/>
            <consortium name="Mycorrhizal Genomics Consortium"/>
            <person name="Kohler A."/>
            <person name="Kuo A."/>
            <person name="Nagy L.G."/>
            <person name="Floudas D."/>
            <person name="Copeland A."/>
            <person name="Barry K.W."/>
            <person name="Cichocki N."/>
            <person name="Veneault-Fourrey C."/>
            <person name="LaButti K."/>
            <person name="Lindquist E.A."/>
            <person name="Lipzen A."/>
            <person name="Lundell T."/>
            <person name="Morin E."/>
            <person name="Murat C."/>
            <person name="Riley R."/>
            <person name="Ohm R."/>
            <person name="Sun H."/>
            <person name="Tunlid A."/>
            <person name="Henrissat B."/>
            <person name="Grigoriev I.V."/>
            <person name="Hibbett D.S."/>
            <person name="Martin F."/>
        </authorList>
    </citation>
    <scope>NUCLEOTIDE SEQUENCE [LARGE SCALE GENOMIC DNA]</scope>
    <source>
        <strain evidence="5">MUT 4182</strain>
    </source>
</reference>